<evidence type="ECO:0000259" key="15">
    <source>
        <dbReference type="PROSITE" id="PS50109"/>
    </source>
</evidence>
<dbReference type="InterPro" id="IPR003661">
    <property type="entry name" value="HisK_dim/P_dom"/>
</dbReference>
<evidence type="ECO:0000256" key="11">
    <source>
        <dbReference type="ARBA" id="ARBA00022989"/>
    </source>
</evidence>
<evidence type="ECO:0000256" key="12">
    <source>
        <dbReference type="ARBA" id="ARBA00023012"/>
    </source>
</evidence>
<dbReference type="SMART" id="SM00388">
    <property type="entry name" value="HisKA"/>
    <property type="match status" value="1"/>
</dbReference>
<dbReference type="GO" id="GO:0000155">
    <property type="term" value="F:phosphorelay sensor kinase activity"/>
    <property type="evidence" value="ECO:0007669"/>
    <property type="project" value="InterPro"/>
</dbReference>
<dbReference type="SUPFAM" id="SSF55874">
    <property type="entry name" value="ATPase domain of HSP90 chaperone/DNA topoisomerase II/histidine kinase"/>
    <property type="match status" value="1"/>
</dbReference>
<dbReference type="InterPro" id="IPR050398">
    <property type="entry name" value="HssS/ArlS-like"/>
</dbReference>
<dbReference type="GO" id="GO:0005886">
    <property type="term" value="C:plasma membrane"/>
    <property type="evidence" value="ECO:0007669"/>
    <property type="project" value="UniProtKB-SubCell"/>
</dbReference>
<evidence type="ECO:0000256" key="4">
    <source>
        <dbReference type="ARBA" id="ARBA00022475"/>
    </source>
</evidence>
<comment type="caution">
    <text evidence="16">The sequence shown here is derived from an EMBL/GenBank/DDBJ whole genome shotgun (WGS) entry which is preliminary data.</text>
</comment>
<evidence type="ECO:0000313" key="17">
    <source>
        <dbReference type="Proteomes" id="UP000813420"/>
    </source>
</evidence>
<dbReference type="PANTHER" id="PTHR45528:SF1">
    <property type="entry name" value="SENSOR HISTIDINE KINASE CPXA"/>
    <property type="match status" value="1"/>
</dbReference>
<protein>
    <recommendedName>
        <fullName evidence="3">histidine kinase</fullName>
        <ecNumber evidence="3">2.7.13.3</ecNumber>
    </recommendedName>
</protein>
<dbReference type="InterPro" id="IPR036890">
    <property type="entry name" value="HATPase_C_sf"/>
</dbReference>
<dbReference type="EC" id="2.7.13.3" evidence="3"/>
<sequence>MSIKGKKLAVVILEYLLISVLISLFVFCFLYFLSGSIVENYFWHHGIVLTEVQKRVFSVWLRSVCGLAGLIIFVVLFLFMLGQRLSYLIQIIQGVELLKEKEMETRIPLEGDDELTRLAETINFVAASRRELDQRERQMQEEKEAWVRSMSHDIRTPLTSMVSYSELLLDKENPEPEELRDAVRLMHEKSLQIKELTDQLMGQEGIRWEDIEDIAFLFSQLVQEWEEILEERFTIRTDLSGLAALEGRMDIFSLKRIFDNLISNIEKYADEEKEIFLKVENQNRCVIITQENGIRRDERQEDSHRIGLANIRKLAQIYKGNMEAGEMDGTFRIRIRLEISPVLQNSSEISP</sequence>
<dbReference type="CDD" id="cd00082">
    <property type="entry name" value="HisKA"/>
    <property type="match status" value="1"/>
</dbReference>
<evidence type="ECO:0000256" key="9">
    <source>
        <dbReference type="ARBA" id="ARBA00022777"/>
    </source>
</evidence>
<reference evidence="16" key="1">
    <citation type="journal article" date="2021" name="PeerJ">
        <title>Extensive microbial diversity within the chicken gut microbiome revealed by metagenomics and culture.</title>
        <authorList>
            <person name="Gilroy R."/>
            <person name="Ravi A."/>
            <person name="Getino M."/>
            <person name="Pursley I."/>
            <person name="Horton D.L."/>
            <person name="Alikhan N.F."/>
            <person name="Baker D."/>
            <person name="Gharbi K."/>
            <person name="Hall N."/>
            <person name="Watson M."/>
            <person name="Adriaenssens E.M."/>
            <person name="Foster-Nyarko E."/>
            <person name="Jarju S."/>
            <person name="Secka A."/>
            <person name="Antonio M."/>
            <person name="Oren A."/>
            <person name="Chaudhuri R.R."/>
            <person name="La Ragione R."/>
            <person name="Hildebrand F."/>
            <person name="Pallen M.J."/>
        </authorList>
    </citation>
    <scope>NUCLEOTIDE SEQUENCE</scope>
    <source>
        <strain evidence="16">USAMLcec4-12693</strain>
    </source>
</reference>
<feature type="transmembrane region" description="Helical" evidence="14">
    <location>
        <begin position="12"/>
        <end position="33"/>
    </location>
</feature>
<dbReference type="Gene3D" id="3.30.565.10">
    <property type="entry name" value="Histidine kinase-like ATPase, C-terminal domain"/>
    <property type="match status" value="1"/>
</dbReference>
<dbReference type="AlphaFoldDB" id="A0A9D2VY02"/>
<dbReference type="SUPFAM" id="SSF47384">
    <property type="entry name" value="Homodimeric domain of signal transducing histidine kinase"/>
    <property type="match status" value="1"/>
</dbReference>
<proteinExistence type="predicted"/>
<feature type="domain" description="Histidine kinase" evidence="15">
    <location>
        <begin position="149"/>
        <end position="341"/>
    </location>
</feature>
<accession>A0A9D2VY02</accession>
<dbReference type="EMBL" id="DYXE01000060">
    <property type="protein sequence ID" value="HJH49963.1"/>
    <property type="molecule type" value="Genomic_DNA"/>
</dbReference>
<evidence type="ECO:0000256" key="2">
    <source>
        <dbReference type="ARBA" id="ARBA00004651"/>
    </source>
</evidence>
<keyword evidence="9 16" id="KW-0418">Kinase</keyword>
<dbReference type="RefSeq" id="WP_277272113.1">
    <property type="nucleotide sequence ID" value="NZ_DYXE01000060.1"/>
</dbReference>
<dbReference type="Pfam" id="PF14501">
    <property type="entry name" value="HATPase_c_5"/>
    <property type="match status" value="1"/>
</dbReference>
<evidence type="ECO:0000256" key="5">
    <source>
        <dbReference type="ARBA" id="ARBA00022553"/>
    </source>
</evidence>
<dbReference type="InterPro" id="IPR032834">
    <property type="entry name" value="NatK-like_C"/>
</dbReference>
<dbReference type="PROSITE" id="PS50109">
    <property type="entry name" value="HIS_KIN"/>
    <property type="match status" value="1"/>
</dbReference>
<keyword evidence="11 14" id="KW-1133">Transmembrane helix</keyword>
<evidence type="ECO:0000256" key="7">
    <source>
        <dbReference type="ARBA" id="ARBA00022692"/>
    </source>
</evidence>
<dbReference type="InterPro" id="IPR005467">
    <property type="entry name" value="His_kinase_dom"/>
</dbReference>
<name>A0A9D2VY02_9FIRM</name>
<evidence type="ECO:0000256" key="10">
    <source>
        <dbReference type="ARBA" id="ARBA00022840"/>
    </source>
</evidence>
<evidence type="ECO:0000256" key="1">
    <source>
        <dbReference type="ARBA" id="ARBA00000085"/>
    </source>
</evidence>
<dbReference type="Pfam" id="PF00512">
    <property type="entry name" value="HisKA"/>
    <property type="match status" value="1"/>
</dbReference>
<evidence type="ECO:0000256" key="3">
    <source>
        <dbReference type="ARBA" id="ARBA00012438"/>
    </source>
</evidence>
<evidence type="ECO:0000256" key="6">
    <source>
        <dbReference type="ARBA" id="ARBA00022679"/>
    </source>
</evidence>
<dbReference type="Proteomes" id="UP000813420">
    <property type="component" value="Unassembled WGS sequence"/>
</dbReference>
<keyword evidence="13 14" id="KW-0472">Membrane</keyword>
<keyword evidence="10" id="KW-0067">ATP-binding</keyword>
<organism evidence="16 17">
    <name type="scientific">Merdimonas faecis</name>
    <dbReference type="NCBI Taxonomy" id="1653435"/>
    <lineage>
        <taxon>Bacteria</taxon>
        <taxon>Bacillati</taxon>
        <taxon>Bacillota</taxon>
        <taxon>Clostridia</taxon>
        <taxon>Lachnospirales</taxon>
        <taxon>Lachnospiraceae</taxon>
        <taxon>Merdimonas</taxon>
    </lineage>
</organism>
<dbReference type="Gene3D" id="1.10.287.130">
    <property type="match status" value="1"/>
</dbReference>
<keyword evidence="8" id="KW-0547">Nucleotide-binding</keyword>
<keyword evidence="7 14" id="KW-0812">Transmembrane</keyword>
<dbReference type="InterPro" id="IPR036097">
    <property type="entry name" value="HisK_dim/P_sf"/>
</dbReference>
<evidence type="ECO:0000256" key="14">
    <source>
        <dbReference type="SAM" id="Phobius"/>
    </source>
</evidence>
<dbReference type="PANTHER" id="PTHR45528">
    <property type="entry name" value="SENSOR HISTIDINE KINASE CPXA"/>
    <property type="match status" value="1"/>
</dbReference>
<evidence type="ECO:0000256" key="13">
    <source>
        <dbReference type="ARBA" id="ARBA00023136"/>
    </source>
</evidence>
<comment type="subcellular location">
    <subcellularLocation>
        <location evidence="2">Cell membrane</location>
        <topology evidence="2">Multi-pass membrane protein</topology>
    </subcellularLocation>
</comment>
<keyword evidence="6" id="KW-0808">Transferase</keyword>
<evidence type="ECO:0000256" key="8">
    <source>
        <dbReference type="ARBA" id="ARBA00022741"/>
    </source>
</evidence>
<keyword evidence="4" id="KW-1003">Cell membrane</keyword>
<reference evidence="16" key="2">
    <citation type="submission" date="2021-09" db="EMBL/GenBank/DDBJ databases">
        <authorList>
            <person name="Gilroy R."/>
        </authorList>
    </citation>
    <scope>NUCLEOTIDE SEQUENCE</scope>
    <source>
        <strain evidence="16">USAMLcec4-12693</strain>
    </source>
</reference>
<dbReference type="Gene3D" id="6.10.340.10">
    <property type="match status" value="1"/>
</dbReference>
<keyword evidence="12" id="KW-0902">Two-component regulatory system</keyword>
<keyword evidence="5" id="KW-0597">Phosphoprotein</keyword>
<evidence type="ECO:0000313" key="16">
    <source>
        <dbReference type="EMBL" id="HJH49963.1"/>
    </source>
</evidence>
<dbReference type="GO" id="GO:0005524">
    <property type="term" value="F:ATP binding"/>
    <property type="evidence" value="ECO:0007669"/>
    <property type="project" value="UniProtKB-KW"/>
</dbReference>
<feature type="transmembrane region" description="Helical" evidence="14">
    <location>
        <begin position="59"/>
        <end position="81"/>
    </location>
</feature>
<comment type="catalytic activity">
    <reaction evidence="1">
        <text>ATP + protein L-histidine = ADP + protein N-phospho-L-histidine.</text>
        <dbReference type="EC" id="2.7.13.3"/>
    </reaction>
</comment>
<gene>
    <name evidence="16" type="ORF">K8V39_06850</name>
</gene>